<dbReference type="PANTHER" id="PTHR32063:SF34">
    <property type="entry name" value="MULTIDRUG RESISTANCE PROTEIN MDTC"/>
    <property type="match status" value="1"/>
</dbReference>
<keyword evidence="5 8" id="KW-0812">Transmembrane</keyword>
<feature type="transmembrane region" description="Helical" evidence="8">
    <location>
        <begin position="464"/>
        <end position="488"/>
    </location>
</feature>
<reference evidence="9 10" key="1">
    <citation type="submission" date="2016-04" db="EMBL/GenBank/DDBJ databases">
        <title>Complete Genome Sequence of Halotalea alkalilenta IHB B 13600.</title>
        <authorList>
            <person name="Swarnkar M.K."/>
            <person name="Sharma A."/>
            <person name="Kaushal K."/>
            <person name="Soni R."/>
            <person name="Rana S."/>
            <person name="Singh A.K."/>
            <person name="Gulati A."/>
        </authorList>
    </citation>
    <scope>NUCLEOTIDE SEQUENCE [LARGE SCALE GENOMIC DNA]</scope>
    <source>
        <strain evidence="9 10">IHB B 13600</strain>
    </source>
</reference>
<gene>
    <name evidence="9" type="ORF">A5892_15870</name>
</gene>
<dbReference type="KEGG" id="haa:A5892_15870"/>
<dbReference type="GO" id="GO:0005886">
    <property type="term" value="C:plasma membrane"/>
    <property type="evidence" value="ECO:0007669"/>
    <property type="project" value="UniProtKB-SubCell"/>
</dbReference>
<dbReference type="Gene3D" id="3.30.70.1430">
    <property type="entry name" value="Multidrug efflux transporter AcrB pore domain"/>
    <property type="match status" value="2"/>
</dbReference>
<feature type="transmembrane region" description="Helical" evidence="8">
    <location>
        <begin position="434"/>
        <end position="458"/>
    </location>
</feature>
<keyword evidence="10" id="KW-1185">Reference proteome</keyword>
<dbReference type="Gene3D" id="3.30.70.1320">
    <property type="entry name" value="Multidrug efflux transporter AcrB pore domain like"/>
    <property type="match status" value="1"/>
</dbReference>
<dbReference type="Gene3D" id="3.30.70.1440">
    <property type="entry name" value="Multidrug efflux transporter AcrB pore domain"/>
    <property type="match status" value="1"/>
</dbReference>
<evidence type="ECO:0000256" key="7">
    <source>
        <dbReference type="ARBA" id="ARBA00023136"/>
    </source>
</evidence>
<feature type="transmembrane region" description="Helical" evidence="8">
    <location>
        <begin position="855"/>
        <end position="875"/>
    </location>
</feature>
<dbReference type="Pfam" id="PF00873">
    <property type="entry name" value="ACR_tran"/>
    <property type="match status" value="1"/>
</dbReference>
<dbReference type="PRINTS" id="PR00702">
    <property type="entry name" value="ACRIFLAVINRP"/>
</dbReference>
<organism evidence="9 10">
    <name type="scientific">Halotalea alkalilenta</name>
    <dbReference type="NCBI Taxonomy" id="376489"/>
    <lineage>
        <taxon>Bacteria</taxon>
        <taxon>Pseudomonadati</taxon>
        <taxon>Pseudomonadota</taxon>
        <taxon>Gammaproteobacteria</taxon>
        <taxon>Oceanospirillales</taxon>
        <taxon>Halomonadaceae</taxon>
        <taxon>Halotalea</taxon>
    </lineage>
</organism>
<dbReference type="Gene3D" id="1.20.1640.10">
    <property type="entry name" value="Multidrug efflux transporter AcrB transmembrane domain"/>
    <property type="match status" value="2"/>
</dbReference>
<feature type="transmembrane region" description="Helical" evidence="8">
    <location>
        <begin position="908"/>
        <end position="933"/>
    </location>
</feature>
<feature type="transmembrane region" description="Helical" evidence="8">
    <location>
        <begin position="882"/>
        <end position="902"/>
    </location>
</feature>
<dbReference type="GO" id="GO:0042910">
    <property type="term" value="F:xenobiotic transmembrane transporter activity"/>
    <property type="evidence" value="ECO:0007669"/>
    <property type="project" value="TreeGrafter"/>
</dbReference>
<keyword evidence="4" id="KW-0997">Cell inner membrane</keyword>
<sequence length="1029" mass="110585">MSLSTPFIHRPIATTLLAVALVLVGAIAWLRLPVAALPDMSMPTITVQASLSGANPETMASTVATPLERALGQIAGINQITSTSAQGSTRVVIQFNLEKDINEAAREVQAAINSAQALLPTAMTRRPTYQKVNPADSPLLIIALSSPRLSQGELYDLADRVVSPRILRVPGVGSINVGGSSSPAVRVSLDPRALEHAGISLDAVRAAIDDANSNQPKGSLRDGDITHEIDVDSQLFDASGYRALVVATSEDGRQITRLGDVANVSDGVENPYSVGFFNQQPAVILVVRPSASANIVETVERIREQLPAINALLPSEARLDITLDRSPGIRASLSETQATLLLGILLVVGVIFVFLRSVRATLIPSVVIPVTLIGTFAVLHLFGLSLNTMTLMALIVSIGFVVDDAIVVVENIARHIERGTPPIQAAIDGSREMSFTIMSMSISLVAVLVPLLLIQGLIGRLFSAFSIALAASILISMLVSLTLTPMLCARTFAVAGRREHPRWQRMIGRFGSRIQNGYARTLAAALAHPRLTLLSLFAVIALNGYLYTTIPKSFIPEQDSGRILTAVRADQNLGFEAMRSKFEQIRSVLLDDARVESVVGFVSAGGNDGGTSAFMSISLKEDRDADTQTVANQLSAQLGHFAGLQVFMFGAQDIRVGGRSGGGQYELTLRGDNLERLDHYASQVTQALQGVPEITGVNSDQRTQGQSLLVEVDRDLASRLGVDMRTVDTMLQNAFAQRQVSSVYQGSQQYYVVMEVEEMFRDSPSALDQLHVIDEEGRLIPLSTFARIERSVMPVQVNHQGQFAATTVSFNLADDVALSDAVSAIQARLDRMALPNDIMTSFEGNAASFQQGVGMMPWLIVGALVAVYLVLGMLYESYVHPLTILSTLPSAGVGALLALKLLNEPFSLIALIGVILLIGVVKKNAILLVDFALEAERHQGLTPTEAITQAALVRFRPIMMTTLAAILGAVPLLVGTDENAQLRAPLGITIVGGLIVSQVLTLYTTPVVYLYFDRLRGYFLRRTQREANA</sequence>
<dbReference type="SUPFAM" id="SSF82714">
    <property type="entry name" value="Multidrug efflux transporter AcrB TolC docking domain, DN and DC subdomains"/>
    <property type="match status" value="2"/>
</dbReference>
<name>A0A172YHT5_9GAMM</name>
<feature type="transmembrane region" description="Helical" evidence="8">
    <location>
        <begin position="362"/>
        <end position="383"/>
    </location>
</feature>
<dbReference type="AlphaFoldDB" id="A0A172YHT5"/>
<evidence type="ECO:0000313" key="10">
    <source>
        <dbReference type="Proteomes" id="UP000077875"/>
    </source>
</evidence>
<evidence type="ECO:0000256" key="3">
    <source>
        <dbReference type="ARBA" id="ARBA00022475"/>
    </source>
</evidence>
<evidence type="ECO:0000256" key="2">
    <source>
        <dbReference type="ARBA" id="ARBA00022448"/>
    </source>
</evidence>
<protein>
    <submittedName>
        <fullName evidence="9">Multidrug transporter subunit MdtC</fullName>
    </submittedName>
</protein>
<evidence type="ECO:0000256" key="5">
    <source>
        <dbReference type="ARBA" id="ARBA00022692"/>
    </source>
</evidence>
<accession>A0A172YHT5</accession>
<dbReference type="FunFam" id="3.30.70.1430:FF:000001">
    <property type="entry name" value="Efflux pump membrane transporter"/>
    <property type="match status" value="1"/>
</dbReference>
<dbReference type="RefSeq" id="WP_064123618.1">
    <property type="nucleotide sequence ID" value="NZ_CP015243.1"/>
</dbReference>
<evidence type="ECO:0000256" key="1">
    <source>
        <dbReference type="ARBA" id="ARBA00004429"/>
    </source>
</evidence>
<dbReference type="InterPro" id="IPR027463">
    <property type="entry name" value="AcrB_DN_DC_subdom"/>
</dbReference>
<evidence type="ECO:0000256" key="8">
    <source>
        <dbReference type="SAM" id="Phobius"/>
    </source>
</evidence>
<keyword evidence="6 8" id="KW-1133">Transmembrane helix</keyword>
<feature type="transmembrane region" description="Helical" evidence="8">
    <location>
        <begin position="338"/>
        <end position="355"/>
    </location>
</feature>
<feature type="transmembrane region" description="Helical" evidence="8">
    <location>
        <begin position="953"/>
        <end position="974"/>
    </location>
</feature>
<feature type="transmembrane region" description="Helical" evidence="8">
    <location>
        <begin position="12"/>
        <end position="32"/>
    </location>
</feature>
<dbReference type="Gene3D" id="3.30.2090.10">
    <property type="entry name" value="Multidrug efflux transporter AcrB TolC docking domain, DN and DC subdomains"/>
    <property type="match status" value="2"/>
</dbReference>
<dbReference type="PANTHER" id="PTHR32063">
    <property type="match status" value="1"/>
</dbReference>
<proteinExistence type="predicted"/>
<dbReference type="STRING" id="376489.A5892_15870"/>
<dbReference type="SUPFAM" id="SSF82693">
    <property type="entry name" value="Multidrug efflux transporter AcrB pore domain, PN1, PN2, PC1 and PC2 subdomains"/>
    <property type="match status" value="3"/>
</dbReference>
<evidence type="ECO:0000256" key="4">
    <source>
        <dbReference type="ARBA" id="ARBA00022519"/>
    </source>
</evidence>
<feature type="transmembrane region" description="Helical" evidence="8">
    <location>
        <begin position="986"/>
        <end position="1012"/>
    </location>
</feature>
<keyword evidence="3" id="KW-1003">Cell membrane</keyword>
<evidence type="ECO:0000256" key="6">
    <source>
        <dbReference type="ARBA" id="ARBA00022989"/>
    </source>
</evidence>
<evidence type="ECO:0000313" key="9">
    <source>
        <dbReference type="EMBL" id="ANF58763.1"/>
    </source>
</evidence>
<keyword evidence="7 8" id="KW-0472">Membrane</keyword>
<dbReference type="Proteomes" id="UP000077875">
    <property type="component" value="Chromosome"/>
</dbReference>
<dbReference type="SUPFAM" id="SSF82866">
    <property type="entry name" value="Multidrug efflux transporter AcrB transmembrane domain"/>
    <property type="match status" value="2"/>
</dbReference>
<comment type="subcellular location">
    <subcellularLocation>
        <location evidence="1">Cell inner membrane</location>
        <topology evidence="1">Multi-pass membrane protein</topology>
    </subcellularLocation>
</comment>
<dbReference type="InterPro" id="IPR001036">
    <property type="entry name" value="Acrflvin-R"/>
</dbReference>
<dbReference type="FunFam" id="1.20.1640.10:FF:000001">
    <property type="entry name" value="Efflux pump membrane transporter"/>
    <property type="match status" value="1"/>
</dbReference>
<keyword evidence="2" id="KW-0813">Transport</keyword>
<dbReference type="EMBL" id="CP015243">
    <property type="protein sequence ID" value="ANF58763.1"/>
    <property type="molecule type" value="Genomic_DNA"/>
</dbReference>